<feature type="compositionally biased region" description="Basic residues" evidence="1">
    <location>
        <begin position="69"/>
        <end position="79"/>
    </location>
</feature>
<feature type="region of interest" description="Disordered" evidence="1">
    <location>
        <begin position="49"/>
        <end position="89"/>
    </location>
</feature>
<feature type="region of interest" description="Disordered" evidence="1">
    <location>
        <begin position="103"/>
        <end position="137"/>
    </location>
</feature>
<feature type="compositionally biased region" description="Low complexity" evidence="1">
    <location>
        <begin position="127"/>
        <end position="136"/>
    </location>
</feature>
<evidence type="ECO:0000313" key="2">
    <source>
        <dbReference type="EMBL" id="CAF1082279.1"/>
    </source>
</evidence>
<feature type="compositionally biased region" description="Acidic residues" evidence="1">
    <location>
        <begin position="200"/>
        <end position="209"/>
    </location>
</feature>
<feature type="compositionally biased region" description="Polar residues" evidence="1">
    <location>
        <begin position="80"/>
        <end position="89"/>
    </location>
</feature>
<organism evidence="2 3">
    <name type="scientific">Brachionus calyciflorus</name>
    <dbReference type="NCBI Taxonomy" id="104777"/>
    <lineage>
        <taxon>Eukaryota</taxon>
        <taxon>Metazoa</taxon>
        <taxon>Spiralia</taxon>
        <taxon>Gnathifera</taxon>
        <taxon>Rotifera</taxon>
        <taxon>Eurotatoria</taxon>
        <taxon>Monogononta</taxon>
        <taxon>Pseudotrocha</taxon>
        <taxon>Ploima</taxon>
        <taxon>Brachionidae</taxon>
        <taxon>Brachionus</taxon>
    </lineage>
</organism>
<gene>
    <name evidence="2" type="ORF">OXX778_LOCUS20250</name>
</gene>
<dbReference type="Proteomes" id="UP000663879">
    <property type="component" value="Unassembled WGS sequence"/>
</dbReference>
<dbReference type="AlphaFoldDB" id="A0A814MNN1"/>
<protein>
    <submittedName>
        <fullName evidence="2">Uncharacterized protein</fullName>
    </submittedName>
</protein>
<feature type="non-terminal residue" evidence="2">
    <location>
        <position position="1"/>
    </location>
</feature>
<comment type="caution">
    <text evidence="2">The sequence shown here is derived from an EMBL/GenBank/DDBJ whole genome shotgun (WGS) entry which is preliminary data.</text>
</comment>
<sequence length="209" mass="23616">EHVRSILSQQQQQQNGTSLINLGNGAQMNSMNIMPSSSSTTLYRVSNLGRRSHGRHRHHRSSESGHESSRHRRHRRHHNNTVNNSQISFDMNRRGLHDNSEIEQQNQLTSIPENSRPVEPSTNVPQTSNKTTNSNSANLRDRIAKLIKDIVVHHGDNIQYVQLGDNLSPGSQNRVQENTNQQNSSNETNVSNISQNSQNSEDDEPLIKP</sequence>
<accession>A0A814MNN1</accession>
<name>A0A814MNN1_9BILA</name>
<dbReference type="EMBL" id="CAJNOC010006641">
    <property type="protein sequence ID" value="CAF1082279.1"/>
    <property type="molecule type" value="Genomic_DNA"/>
</dbReference>
<evidence type="ECO:0000313" key="3">
    <source>
        <dbReference type="Proteomes" id="UP000663879"/>
    </source>
</evidence>
<feature type="region of interest" description="Disordered" evidence="1">
    <location>
        <begin position="163"/>
        <end position="209"/>
    </location>
</feature>
<evidence type="ECO:0000256" key="1">
    <source>
        <dbReference type="SAM" id="MobiDB-lite"/>
    </source>
</evidence>
<reference evidence="2" key="1">
    <citation type="submission" date="2021-02" db="EMBL/GenBank/DDBJ databases">
        <authorList>
            <person name="Nowell W R."/>
        </authorList>
    </citation>
    <scope>NUCLEOTIDE SEQUENCE</scope>
    <source>
        <strain evidence="2">Ploen Becks lab</strain>
    </source>
</reference>
<feature type="compositionally biased region" description="Basic residues" evidence="1">
    <location>
        <begin position="50"/>
        <end position="60"/>
    </location>
</feature>
<feature type="compositionally biased region" description="Polar residues" evidence="1">
    <location>
        <begin position="103"/>
        <end position="113"/>
    </location>
</feature>
<keyword evidence="3" id="KW-1185">Reference proteome</keyword>
<feature type="compositionally biased region" description="Low complexity" evidence="1">
    <location>
        <begin position="175"/>
        <end position="199"/>
    </location>
</feature>
<proteinExistence type="predicted"/>